<proteinExistence type="predicted"/>
<name>A0A0V8J518_9BACL</name>
<dbReference type="EMBL" id="LNQN01000005">
    <property type="protein sequence ID" value="KSU81995.1"/>
    <property type="molecule type" value="Genomic_DNA"/>
</dbReference>
<evidence type="ECO:0000313" key="1">
    <source>
        <dbReference type="EMBL" id="KSU81995.1"/>
    </source>
</evidence>
<keyword evidence="2" id="KW-1185">Reference proteome</keyword>
<sequence length="150" mass="17378">MAISEAFDMKVSDLIKEEEKQKKRKEKDEQIFLTHLINGHQALKVLGGSYGWEYDYDHIEDKKAVEAIRTFIEVASDIMDIYDMFEISEKMDTEETLDDLIKDLNKYNLYVFGTKMTRKIRDAQGVVDLPICSIRIVKGNNPEIVQVPLS</sequence>
<accession>A0A0V8J518</accession>
<organism evidence="1 2">
    <name type="scientific">Fictibacillus enclensis</name>
    <dbReference type="NCBI Taxonomy" id="1017270"/>
    <lineage>
        <taxon>Bacteria</taxon>
        <taxon>Bacillati</taxon>
        <taxon>Bacillota</taxon>
        <taxon>Bacilli</taxon>
        <taxon>Bacillales</taxon>
        <taxon>Fictibacillaceae</taxon>
        <taxon>Fictibacillus</taxon>
    </lineage>
</organism>
<comment type="caution">
    <text evidence="1">The sequence shown here is derived from an EMBL/GenBank/DDBJ whole genome shotgun (WGS) entry which is preliminary data.</text>
</comment>
<gene>
    <name evidence="1" type="ORF">AS030_17090</name>
</gene>
<dbReference type="AlphaFoldDB" id="A0A0V8J518"/>
<dbReference type="Proteomes" id="UP000054099">
    <property type="component" value="Unassembled WGS sequence"/>
</dbReference>
<protein>
    <submittedName>
        <fullName evidence="1">Uncharacterized protein</fullName>
    </submittedName>
</protein>
<evidence type="ECO:0000313" key="2">
    <source>
        <dbReference type="Proteomes" id="UP000054099"/>
    </source>
</evidence>
<reference evidence="1 2" key="1">
    <citation type="journal article" date="2014" name="Antonie Van Leeuwenhoek">
        <title>Fictibacillus enclensis sp. nov., isolated from marine sediment.</title>
        <authorList>
            <person name="Dastager S.G."/>
            <person name="Mawlankar R."/>
            <person name="Srinivasan K."/>
            <person name="Tang S.K."/>
            <person name="Lee J.C."/>
            <person name="Ramana V.V."/>
            <person name="Shouche Y.S."/>
        </authorList>
    </citation>
    <scope>NUCLEOTIDE SEQUENCE [LARGE SCALE GENOMIC DNA]</scope>
    <source>
        <strain evidence="1 2">NIO-1003</strain>
    </source>
</reference>